<dbReference type="AlphaFoldDB" id="A0AAI8P9S1"/>
<sequence length="317" mass="34863">MTEATCPQQALAQRQAADWFALLSSGEAGEHERRQWLDWRQAAPVHEAAWCQVEEVVSRFQSLPPALAQHTLNAPALDRRAALKLLATLLAIGGAAAAGMRSELAQQTFADLSTGVGERRSWTLADHTHLHLNARSAASVQFEGRRRQVRLYSGDFMFQVQGRSDPHPLQITTEHGRIEAEAARFMVSQRAGRVAVSLFEGALRLQPDTAPWQALGAGQSALLQPGRGVSVGPLQPQVAAWERGLVFAEGMPLRHYLAQLAPYRTGLLSCDAVAGRLRVSGVFSLDHSDRLLAQLPDILPVRVRYFSRYWVRVEALG</sequence>
<dbReference type="PIRSF" id="PIRSF018266">
    <property type="entry name" value="FecR"/>
    <property type="match status" value="1"/>
</dbReference>
<dbReference type="Pfam" id="PF04773">
    <property type="entry name" value="FecR"/>
    <property type="match status" value="1"/>
</dbReference>
<dbReference type="PANTHER" id="PTHR30273">
    <property type="entry name" value="PERIPLASMIC SIGNAL SENSOR AND SIGMA FACTOR ACTIVATOR FECR-RELATED"/>
    <property type="match status" value="1"/>
</dbReference>
<gene>
    <name evidence="3" type="ORF">DZC75_02140</name>
</gene>
<dbReference type="InterPro" id="IPR032623">
    <property type="entry name" value="FecR_N"/>
</dbReference>
<reference evidence="3 4" key="1">
    <citation type="submission" date="2018-08" db="EMBL/GenBank/DDBJ databases">
        <authorList>
            <person name="Lee Y."/>
            <person name="Kakembo D."/>
        </authorList>
    </citation>
    <scope>NUCLEOTIDE SEQUENCE [LARGE SCALE GENOMIC DNA]</scope>
    <source>
        <strain evidence="3 4">JBCS1880</strain>
    </source>
</reference>
<name>A0AAI8P9S1_9PSED</name>
<evidence type="ECO:0000259" key="1">
    <source>
        <dbReference type="Pfam" id="PF04773"/>
    </source>
</evidence>
<protein>
    <submittedName>
        <fullName evidence="3">DUF4880 domain-containing protein</fullName>
    </submittedName>
</protein>
<evidence type="ECO:0000313" key="3">
    <source>
        <dbReference type="EMBL" id="AXO86864.1"/>
    </source>
</evidence>
<accession>A0AAI8P9S1</accession>
<proteinExistence type="predicted"/>
<dbReference type="EMBL" id="CP031641">
    <property type="protein sequence ID" value="AXO86864.1"/>
    <property type="molecule type" value="Genomic_DNA"/>
</dbReference>
<dbReference type="Pfam" id="PF16220">
    <property type="entry name" value="DUF4880"/>
    <property type="match status" value="1"/>
</dbReference>
<dbReference type="Proteomes" id="UP000258127">
    <property type="component" value="Chromosome"/>
</dbReference>
<organism evidence="3 4">
    <name type="scientific">Pseudomonas parafulva</name>
    <dbReference type="NCBI Taxonomy" id="157782"/>
    <lineage>
        <taxon>Bacteria</taxon>
        <taxon>Pseudomonadati</taxon>
        <taxon>Pseudomonadota</taxon>
        <taxon>Gammaproteobacteria</taxon>
        <taxon>Pseudomonadales</taxon>
        <taxon>Pseudomonadaceae</taxon>
        <taxon>Pseudomonas</taxon>
    </lineage>
</organism>
<feature type="domain" description="FecR protein" evidence="1">
    <location>
        <begin position="111"/>
        <end position="203"/>
    </location>
</feature>
<evidence type="ECO:0000259" key="2">
    <source>
        <dbReference type="Pfam" id="PF16220"/>
    </source>
</evidence>
<keyword evidence="4" id="KW-1185">Reference proteome</keyword>
<dbReference type="GO" id="GO:0016989">
    <property type="term" value="F:sigma factor antagonist activity"/>
    <property type="evidence" value="ECO:0007669"/>
    <property type="project" value="TreeGrafter"/>
</dbReference>
<dbReference type="RefSeq" id="WP_116887467.1">
    <property type="nucleotide sequence ID" value="NZ_CP031641.1"/>
</dbReference>
<dbReference type="InterPro" id="IPR006860">
    <property type="entry name" value="FecR"/>
</dbReference>
<feature type="domain" description="FecR N-terminal" evidence="2">
    <location>
        <begin position="14"/>
        <end position="55"/>
    </location>
</feature>
<dbReference type="PANTHER" id="PTHR30273:SF2">
    <property type="entry name" value="PROTEIN FECR"/>
    <property type="match status" value="1"/>
</dbReference>
<dbReference type="InterPro" id="IPR012373">
    <property type="entry name" value="Ferrdict_sens_TM"/>
</dbReference>
<dbReference type="Gene3D" id="2.60.120.1440">
    <property type="match status" value="1"/>
</dbReference>
<evidence type="ECO:0000313" key="4">
    <source>
        <dbReference type="Proteomes" id="UP000258127"/>
    </source>
</evidence>